<sequence>MKLKLPLRKKKKLPSFGDLFQNLPVDLKIFIFGWLPPQDLRECRLVCPHWNNLIYSNLKPLRVQLGISFHKKGPQMELCKNGSMIREVTKEDIDNWPNAMVVSSLFCEGYADSYKAEWSDFICDVLDWPKCKHISRLKTVNILQNFACAYMAHW</sequence>
<evidence type="ECO:0000313" key="3">
    <source>
        <dbReference type="Proteomes" id="UP000298663"/>
    </source>
</evidence>
<accession>A0A4U5LRY5</accession>
<reference evidence="2 3" key="1">
    <citation type="journal article" date="2015" name="Genome Biol.">
        <title>Comparative genomics of Steinernema reveals deeply conserved gene regulatory networks.</title>
        <authorList>
            <person name="Dillman A.R."/>
            <person name="Macchietto M."/>
            <person name="Porter C.F."/>
            <person name="Rogers A."/>
            <person name="Williams B."/>
            <person name="Antoshechkin I."/>
            <person name="Lee M.M."/>
            <person name="Goodwin Z."/>
            <person name="Lu X."/>
            <person name="Lewis E.E."/>
            <person name="Goodrich-Blair H."/>
            <person name="Stock S.P."/>
            <person name="Adams B.J."/>
            <person name="Sternberg P.W."/>
            <person name="Mortazavi A."/>
        </authorList>
    </citation>
    <scope>NUCLEOTIDE SEQUENCE [LARGE SCALE GENOMIC DNA]</scope>
    <source>
        <strain evidence="2 3">ALL</strain>
    </source>
</reference>
<dbReference type="Pfam" id="PF12937">
    <property type="entry name" value="F-box-like"/>
    <property type="match status" value="1"/>
</dbReference>
<dbReference type="Proteomes" id="UP000298663">
    <property type="component" value="Unassembled WGS sequence"/>
</dbReference>
<protein>
    <recommendedName>
        <fullName evidence="1">F-box domain-containing protein</fullName>
    </recommendedName>
</protein>
<proteinExistence type="predicted"/>
<dbReference type="PROSITE" id="PS50181">
    <property type="entry name" value="FBOX"/>
    <property type="match status" value="1"/>
</dbReference>
<dbReference type="EMBL" id="AZBU02000013">
    <property type="protein sequence ID" value="TKR58774.1"/>
    <property type="molecule type" value="Genomic_DNA"/>
</dbReference>
<evidence type="ECO:0000313" key="2">
    <source>
        <dbReference type="EMBL" id="TKR58774.1"/>
    </source>
</evidence>
<feature type="domain" description="F-box" evidence="1">
    <location>
        <begin position="17"/>
        <end position="65"/>
    </location>
</feature>
<dbReference type="CDD" id="cd09917">
    <property type="entry name" value="F-box_SF"/>
    <property type="match status" value="1"/>
</dbReference>
<dbReference type="InterPro" id="IPR036047">
    <property type="entry name" value="F-box-like_dom_sf"/>
</dbReference>
<gene>
    <name evidence="2" type="ORF">L596_030179</name>
</gene>
<organism evidence="2 3">
    <name type="scientific">Steinernema carpocapsae</name>
    <name type="common">Entomopathogenic nematode</name>
    <dbReference type="NCBI Taxonomy" id="34508"/>
    <lineage>
        <taxon>Eukaryota</taxon>
        <taxon>Metazoa</taxon>
        <taxon>Ecdysozoa</taxon>
        <taxon>Nematoda</taxon>
        <taxon>Chromadorea</taxon>
        <taxon>Rhabditida</taxon>
        <taxon>Tylenchina</taxon>
        <taxon>Panagrolaimomorpha</taxon>
        <taxon>Strongyloidoidea</taxon>
        <taxon>Steinernematidae</taxon>
        <taxon>Steinernema</taxon>
    </lineage>
</organism>
<reference evidence="2 3" key="2">
    <citation type="journal article" date="2019" name="G3 (Bethesda)">
        <title>Hybrid Assembly of the Genome of the Entomopathogenic Nematode Steinernema carpocapsae Identifies the X-Chromosome.</title>
        <authorList>
            <person name="Serra L."/>
            <person name="Macchietto M."/>
            <person name="Macias-Munoz A."/>
            <person name="McGill C.J."/>
            <person name="Rodriguez I.M."/>
            <person name="Rodriguez B."/>
            <person name="Murad R."/>
            <person name="Mortazavi A."/>
        </authorList>
    </citation>
    <scope>NUCLEOTIDE SEQUENCE [LARGE SCALE GENOMIC DNA]</scope>
    <source>
        <strain evidence="2 3">ALL</strain>
    </source>
</reference>
<keyword evidence="3" id="KW-1185">Reference proteome</keyword>
<evidence type="ECO:0000259" key="1">
    <source>
        <dbReference type="PROSITE" id="PS50181"/>
    </source>
</evidence>
<comment type="caution">
    <text evidence="2">The sequence shown here is derived from an EMBL/GenBank/DDBJ whole genome shotgun (WGS) entry which is preliminary data.</text>
</comment>
<name>A0A4U5LRY5_STECR</name>
<dbReference type="OrthoDB" id="435188at2759"/>
<dbReference type="AlphaFoldDB" id="A0A4U5LRY5"/>
<dbReference type="SUPFAM" id="SSF81383">
    <property type="entry name" value="F-box domain"/>
    <property type="match status" value="1"/>
</dbReference>
<dbReference type="Gene3D" id="1.20.1280.50">
    <property type="match status" value="1"/>
</dbReference>
<dbReference type="InterPro" id="IPR001810">
    <property type="entry name" value="F-box_dom"/>
</dbReference>
<dbReference type="SMART" id="SM00256">
    <property type="entry name" value="FBOX"/>
    <property type="match status" value="1"/>
</dbReference>